<organism evidence="5 6">
    <name type="scientific">Potamilus streckersoni</name>
    <dbReference type="NCBI Taxonomy" id="2493646"/>
    <lineage>
        <taxon>Eukaryota</taxon>
        <taxon>Metazoa</taxon>
        <taxon>Spiralia</taxon>
        <taxon>Lophotrochozoa</taxon>
        <taxon>Mollusca</taxon>
        <taxon>Bivalvia</taxon>
        <taxon>Autobranchia</taxon>
        <taxon>Heteroconchia</taxon>
        <taxon>Palaeoheterodonta</taxon>
        <taxon>Unionida</taxon>
        <taxon>Unionoidea</taxon>
        <taxon>Unionidae</taxon>
        <taxon>Ambleminae</taxon>
        <taxon>Lampsilini</taxon>
        <taxon>Potamilus</taxon>
    </lineage>
</organism>
<feature type="signal peptide" evidence="4">
    <location>
        <begin position="1"/>
        <end position="21"/>
    </location>
</feature>
<dbReference type="InterPro" id="IPR024930">
    <property type="entry name" value="Skp_dom_sf"/>
</dbReference>
<dbReference type="SUPFAM" id="SSF111384">
    <property type="entry name" value="OmpH-like"/>
    <property type="match status" value="2"/>
</dbReference>
<dbReference type="Gene3D" id="2.60.450.10">
    <property type="entry name" value="Lipopolysaccharide (LPS) transport protein A like domain"/>
    <property type="match status" value="1"/>
</dbReference>
<keyword evidence="2 4" id="KW-0732">Signal</keyword>
<dbReference type="Gene3D" id="3.30.910.20">
    <property type="entry name" value="Skp domain"/>
    <property type="match status" value="2"/>
</dbReference>
<evidence type="ECO:0000313" key="6">
    <source>
        <dbReference type="Proteomes" id="UP001195483"/>
    </source>
</evidence>
<accession>A0AAE0VMI3</accession>
<comment type="similarity">
    <text evidence="1">Belongs to the Skp family.</text>
</comment>
<dbReference type="GO" id="GO:0051082">
    <property type="term" value="F:unfolded protein binding"/>
    <property type="evidence" value="ECO:0007669"/>
    <property type="project" value="InterPro"/>
</dbReference>
<keyword evidence="3" id="KW-0175">Coiled coil</keyword>
<evidence type="ECO:0000256" key="1">
    <source>
        <dbReference type="ARBA" id="ARBA00009091"/>
    </source>
</evidence>
<dbReference type="GO" id="GO:0005886">
    <property type="term" value="C:plasma membrane"/>
    <property type="evidence" value="ECO:0007669"/>
    <property type="project" value="InterPro"/>
</dbReference>
<evidence type="ECO:0008006" key="7">
    <source>
        <dbReference type="Google" id="ProtNLM"/>
    </source>
</evidence>
<gene>
    <name evidence="5" type="ORF">CHS0354_023842</name>
</gene>
<dbReference type="InterPro" id="IPR010664">
    <property type="entry name" value="LipoPS_assembly_LptC-rel"/>
</dbReference>
<keyword evidence="6" id="KW-1185">Reference proteome</keyword>
<dbReference type="Pfam" id="PF03938">
    <property type="entry name" value="OmpH"/>
    <property type="match status" value="2"/>
</dbReference>
<dbReference type="Proteomes" id="UP001195483">
    <property type="component" value="Unassembled WGS sequence"/>
</dbReference>
<reference evidence="5" key="2">
    <citation type="journal article" date="2021" name="Genome Biol. Evol.">
        <title>Developing a high-quality reference genome for a parasitic bivalve with doubly uniparental inheritance (Bivalvia: Unionida).</title>
        <authorList>
            <person name="Smith C.H."/>
        </authorList>
    </citation>
    <scope>NUCLEOTIDE SEQUENCE</scope>
    <source>
        <strain evidence="5">CHS0354</strain>
        <tissue evidence="5">Mantle</tissue>
    </source>
</reference>
<dbReference type="GO" id="GO:0005829">
    <property type="term" value="C:cytosol"/>
    <property type="evidence" value="ECO:0007669"/>
    <property type="project" value="TreeGrafter"/>
</dbReference>
<reference evidence="5" key="3">
    <citation type="submission" date="2023-05" db="EMBL/GenBank/DDBJ databases">
        <authorList>
            <person name="Smith C.H."/>
        </authorList>
    </citation>
    <scope>NUCLEOTIDE SEQUENCE</scope>
    <source>
        <strain evidence="5">CHS0354</strain>
        <tissue evidence="5">Mantle</tissue>
    </source>
</reference>
<dbReference type="GO" id="GO:0015221">
    <property type="term" value="F:lipopolysaccharide transmembrane transporter activity"/>
    <property type="evidence" value="ECO:0007669"/>
    <property type="project" value="InterPro"/>
</dbReference>
<reference evidence="5" key="1">
    <citation type="journal article" date="2021" name="Genome Biol. Evol.">
        <title>A High-Quality Reference Genome for a Parasitic Bivalve with Doubly Uniparental Inheritance (Bivalvia: Unionida).</title>
        <authorList>
            <person name="Smith C.H."/>
        </authorList>
    </citation>
    <scope>NUCLEOTIDE SEQUENCE</scope>
    <source>
        <strain evidence="5">CHS0354</strain>
    </source>
</reference>
<dbReference type="GO" id="GO:0050821">
    <property type="term" value="P:protein stabilization"/>
    <property type="evidence" value="ECO:0007669"/>
    <property type="project" value="TreeGrafter"/>
</dbReference>
<dbReference type="InterPro" id="IPR026265">
    <property type="entry name" value="LptC"/>
</dbReference>
<dbReference type="EMBL" id="JAEAOA010001427">
    <property type="protein sequence ID" value="KAK3582302.1"/>
    <property type="molecule type" value="Genomic_DNA"/>
</dbReference>
<dbReference type="NCBIfam" id="TIGR04409">
    <property type="entry name" value="LptC_YrbK"/>
    <property type="match status" value="1"/>
</dbReference>
<comment type="caution">
    <text evidence="5">The sequence shown here is derived from an EMBL/GenBank/DDBJ whole genome shotgun (WGS) entry which is preliminary data.</text>
</comment>
<evidence type="ECO:0000256" key="3">
    <source>
        <dbReference type="SAM" id="Coils"/>
    </source>
</evidence>
<dbReference type="AlphaFoldDB" id="A0AAE0VMI3"/>
<sequence length="462" mass="53075">MRCFFLLILVCSLCELAVVKAFAQVKQGSQKIGFIDSKSVILQLPETKDAQDKLKLLTEQWKTEIEKIKKELDTKIKDFQSKEILFTEQIKEEKNKEIANLEKRISDYQNEKFAPSGEYFKRQVEIMRPIQDRVFNALTEVAKEEQYDFVFDKSGEILLLISNPRVAFQSSKPTPVAFVETEKIIQQMPEAKTVQAKIQKIGEEWQKEFNEMKKDYEEGLQEYERKKAMMSESDKKKKEESIMKLAQKLQEYQAQKLGRGGELEQKQAELFKPLEEKVLKSVEKVAARNGWSIVLSKGCEEKKIALKPFEVIREGEPLQLIRNARVVLNDSGVTSTALVSPRLSSFNRTDSISLKADSGLTVRFFDGKQKLTSVLKSRSGVLFKSNDMEAIGNVEIKTKDSVKVKTEYIKWYEKEKLVRSPAKVEIIKPTERIKGIGFESDASLQNYKIFRVTGLIEFGEGF</sequence>
<dbReference type="PANTHER" id="PTHR35089">
    <property type="entry name" value="CHAPERONE PROTEIN SKP"/>
    <property type="match status" value="1"/>
</dbReference>
<dbReference type="Pfam" id="PF06835">
    <property type="entry name" value="LptC"/>
    <property type="match status" value="1"/>
</dbReference>
<evidence type="ECO:0000313" key="5">
    <source>
        <dbReference type="EMBL" id="KAK3582302.1"/>
    </source>
</evidence>
<name>A0AAE0VMI3_9BIVA</name>
<protein>
    <recommendedName>
        <fullName evidence="7">OmpH family outer membrane protein</fullName>
    </recommendedName>
</protein>
<feature type="coiled-coil region" evidence="3">
    <location>
        <begin position="206"/>
        <end position="255"/>
    </location>
</feature>
<evidence type="ECO:0000256" key="4">
    <source>
        <dbReference type="SAM" id="SignalP"/>
    </source>
</evidence>
<dbReference type="PANTHER" id="PTHR35089:SF1">
    <property type="entry name" value="CHAPERONE PROTEIN SKP"/>
    <property type="match status" value="1"/>
</dbReference>
<feature type="coiled-coil region" evidence="3">
    <location>
        <begin position="51"/>
        <end position="111"/>
    </location>
</feature>
<evidence type="ECO:0000256" key="2">
    <source>
        <dbReference type="ARBA" id="ARBA00022729"/>
    </source>
</evidence>
<proteinExistence type="inferred from homology"/>
<dbReference type="SMART" id="SM00935">
    <property type="entry name" value="OmpH"/>
    <property type="match status" value="2"/>
</dbReference>
<dbReference type="InterPro" id="IPR005632">
    <property type="entry name" value="Chaperone_Skp"/>
</dbReference>
<feature type="chain" id="PRO_5042166217" description="OmpH family outer membrane protein" evidence="4">
    <location>
        <begin position="22"/>
        <end position="462"/>
    </location>
</feature>